<feature type="domain" description="Cation-transporting P-type ATPase C-terminal" evidence="5">
    <location>
        <begin position="67"/>
        <end position="169"/>
    </location>
</feature>
<dbReference type="GO" id="GO:0051480">
    <property type="term" value="P:regulation of cytosolic calcium ion concentration"/>
    <property type="evidence" value="ECO:0007669"/>
    <property type="project" value="TreeGrafter"/>
</dbReference>
<dbReference type="AlphaFoldDB" id="A0A3M7PPM1"/>
<keyword evidence="3" id="KW-0460">Magnesium</keyword>
<name>A0A3M7PPM1_BRAPC</name>
<protein>
    <submittedName>
        <fullName evidence="6">Plasma membrane calcium-transporting ATPase</fullName>
        <ecNumber evidence="6">3.6.1.15</ecNumber>
        <ecNumber evidence="6">3.6.1.3</ecNumber>
        <ecNumber evidence="6">3.6.3.8</ecNumber>
    </submittedName>
</protein>
<dbReference type="InterPro" id="IPR036412">
    <property type="entry name" value="HAD-like_sf"/>
</dbReference>
<evidence type="ECO:0000313" key="6">
    <source>
        <dbReference type="EMBL" id="RNA01097.1"/>
    </source>
</evidence>
<dbReference type="PANTHER" id="PTHR24093:SF369">
    <property type="entry name" value="CALCIUM-TRANSPORTING ATPASE"/>
    <property type="match status" value="1"/>
</dbReference>
<dbReference type="SUPFAM" id="SSF81665">
    <property type="entry name" value="Calcium ATPase, transmembrane domain M"/>
    <property type="match status" value="1"/>
</dbReference>
<evidence type="ECO:0000256" key="2">
    <source>
        <dbReference type="ARBA" id="ARBA00022723"/>
    </source>
</evidence>
<dbReference type="GO" id="GO:0017111">
    <property type="term" value="F:ribonucleoside triphosphate phosphatase activity"/>
    <property type="evidence" value="ECO:0007669"/>
    <property type="project" value="UniProtKB-EC"/>
</dbReference>
<dbReference type="InterPro" id="IPR023298">
    <property type="entry name" value="ATPase_P-typ_TM_dom_sf"/>
</dbReference>
<keyword evidence="6" id="KW-0378">Hydrolase</keyword>
<evidence type="ECO:0000259" key="5">
    <source>
        <dbReference type="Pfam" id="PF00689"/>
    </source>
</evidence>
<dbReference type="InterPro" id="IPR006068">
    <property type="entry name" value="ATPase_P-typ_cation-transptr_C"/>
</dbReference>
<evidence type="ECO:0000256" key="4">
    <source>
        <dbReference type="SAM" id="Phobius"/>
    </source>
</evidence>
<accession>A0A3M7PPM1</accession>
<dbReference type="OrthoDB" id="116380at2759"/>
<dbReference type="EC" id="3.6.3.8" evidence="6"/>
<dbReference type="GO" id="GO:0012505">
    <property type="term" value="C:endomembrane system"/>
    <property type="evidence" value="ECO:0007669"/>
    <property type="project" value="UniProtKB-SubCell"/>
</dbReference>
<evidence type="ECO:0000256" key="1">
    <source>
        <dbReference type="ARBA" id="ARBA00004127"/>
    </source>
</evidence>
<organism evidence="6 7">
    <name type="scientific">Brachionus plicatilis</name>
    <name type="common">Marine rotifer</name>
    <name type="synonym">Brachionus muelleri</name>
    <dbReference type="NCBI Taxonomy" id="10195"/>
    <lineage>
        <taxon>Eukaryota</taxon>
        <taxon>Metazoa</taxon>
        <taxon>Spiralia</taxon>
        <taxon>Gnathifera</taxon>
        <taxon>Rotifera</taxon>
        <taxon>Eurotatoria</taxon>
        <taxon>Monogononta</taxon>
        <taxon>Pseudotrocha</taxon>
        <taxon>Ploima</taxon>
        <taxon>Brachionidae</taxon>
        <taxon>Brachionus</taxon>
    </lineage>
</organism>
<feature type="transmembrane region" description="Helical" evidence="4">
    <location>
        <begin position="43"/>
        <end position="64"/>
    </location>
</feature>
<dbReference type="GO" id="GO:0005886">
    <property type="term" value="C:plasma membrane"/>
    <property type="evidence" value="ECO:0007669"/>
    <property type="project" value="TreeGrafter"/>
</dbReference>
<dbReference type="EMBL" id="REGN01009469">
    <property type="protein sequence ID" value="RNA01097.1"/>
    <property type="molecule type" value="Genomic_DNA"/>
</dbReference>
<comment type="subcellular location">
    <subcellularLocation>
        <location evidence="1">Endomembrane system</location>
        <topology evidence="1">Multi-pass membrane protein</topology>
    </subcellularLocation>
</comment>
<dbReference type="Proteomes" id="UP000276133">
    <property type="component" value="Unassembled WGS sequence"/>
</dbReference>
<dbReference type="EC" id="3.6.1.15" evidence="6"/>
<dbReference type="EC" id="3.6.1.3" evidence="6"/>
<proteinExistence type="predicted"/>
<feature type="transmembrane region" description="Helical" evidence="4">
    <location>
        <begin position="192"/>
        <end position="219"/>
    </location>
</feature>
<evidence type="ECO:0000256" key="3">
    <source>
        <dbReference type="ARBA" id="ARBA00022842"/>
    </source>
</evidence>
<feature type="transmembrane region" description="Helical" evidence="4">
    <location>
        <begin position="160"/>
        <end position="180"/>
    </location>
</feature>
<keyword evidence="4" id="KW-0472">Membrane</keyword>
<keyword evidence="4" id="KW-1133">Transmembrane helix</keyword>
<dbReference type="STRING" id="10195.A0A3M7PPM1"/>
<dbReference type="SUPFAM" id="SSF56784">
    <property type="entry name" value="HAD-like"/>
    <property type="match status" value="1"/>
</dbReference>
<dbReference type="GO" id="GO:0046872">
    <property type="term" value="F:metal ion binding"/>
    <property type="evidence" value="ECO:0007669"/>
    <property type="project" value="UniProtKB-KW"/>
</dbReference>
<feature type="transmembrane region" description="Helical" evidence="4">
    <location>
        <begin position="118"/>
        <end position="140"/>
    </location>
</feature>
<reference evidence="6 7" key="1">
    <citation type="journal article" date="2018" name="Sci. Rep.">
        <title>Genomic signatures of local adaptation to the degree of environmental predictability in rotifers.</title>
        <authorList>
            <person name="Franch-Gras L."/>
            <person name="Hahn C."/>
            <person name="Garcia-Roger E.M."/>
            <person name="Carmona M.J."/>
            <person name="Serra M."/>
            <person name="Gomez A."/>
        </authorList>
    </citation>
    <scope>NUCLEOTIDE SEQUENCE [LARGE SCALE GENOMIC DNA]</scope>
    <source>
        <strain evidence="6">HYR1</strain>
    </source>
</reference>
<keyword evidence="4" id="KW-0812">Transmembrane</keyword>
<dbReference type="PANTHER" id="PTHR24093">
    <property type="entry name" value="CATION TRANSPORTING ATPASE"/>
    <property type="match status" value="1"/>
</dbReference>
<dbReference type="GO" id="GO:0005388">
    <property type="term" value="F:P-type calcium transporter activity"/>
    <property type="evidence" value="ECO:0007669"/>
    <property type="project" value="TreeGrafter"/>
</dbReference>
<dbReference type="Pfam" id="PF00689">
    <property type="entry name" value="Cation_ATPase_C"/>
    <property type="match status" value="1"/>
</dbReference>
<comment type="caution">
    <text evidence="6">The sequence shown here is derived from an EMBL/GenBank/DDBJ whole genome shotgun (WGS) entry which is preliminary data.</text>
</comment>
<keyword evidence="7" id="KW-1185">Reference proteome</keyword>
<gene>
    <name evidence="6" type="ORF">BpHYR1_022365</name>
</gene>
<dbReference type="Gene3D" id="1.20.1110.10">
    <property type="entry name" value="Calcium-transporting ATPase, transmembrane domain"/>
    <property type="match status" value="1"/>
</dbReference>
<evidence type="ECO:0000313" key="7">
    <source>
        <dbReference type="Proteomes" id="UP000276133"/>
    </source>
</evidence>
<keyword evidence="2" id="KW-0479">Metal-binding</keyword>
<sequence length="227" mass="25634">MGIQGTDVAKEASDIILTDDNFNSIVKAVMWGRNVYESIAKFLQFQMTVNLVSVVTAFFGACFVGESPLRAVQMLWVNLIMDTLASLALATEPPTEDLLNRKPYGRTKVLISRTMMKFIFGNAIYQLIVIFVILFFGPQIFEIDNGIPEDATHFKSSQHFTLIFNCFILIVNFGGSAFSCERISLNHWFYSFISGIGLLIWNQIIQLIPVAILDISFFIKTYIDVDD</sequence>